<evidence type="ECO:0000313" key="2">
    <source>
        <dbReference type="Proteomes" id="UP000224460"/>
    </source>
</evidence>
<protein>
    <submittedName>
        <fullName evidence="1">Methyltransferase</fullName>
    </submittedName>
</protein>
<comment type="caution">
    <text evidence="1">The sequence shown here is derived from an EMBL/GenBank/DDBJ whole genome shotgun (WGS) entry which is preliminary data.</text>
</comment>
<organism evidence="1 2">
    <name type="scientific">Sporanaerobium hydrogeniformans</name>
    <dbReference type="NCBI Taxonomy" id="3072179"/>
    <lineage>
        <taxon>Bacteria</taxon>
        <taxon>Bacillati</taxon>
        <taxon>Bacillota</taxon>
        <taxon>Clostridia</taxon>
        <taxon>Lachnospirales</taxon>
        <taxon>Lachnospiraceae</taxon>
        <taxon>Sporanaerobium</taxon>
    </lineage>
</organism>
<proteinExistence type="predicted"/>
<keyword evidence="1" id="KW-0489">Methyltransferase</keyword>
<sequence length="417" mass="47602">MNAKARVQRALEHQAGPVPFDMGAFPTTGIHVSVLEKLRDYYGLEKKLITVLDPYQMLGYVDDDLREAIGIDTTILWNQYTMYGFKNENFKEWVTPWGQKVLVAEKFVTSEDKANVYIYAEGDKNYSPAAKMPKSGFFFDSIIRQREIDDDNLKAEDNLEEFGELSEEDIAYYKKMGEQLKDSPYYVGANLGGTAIGDIACVPGPMLKDPKGIRDVEEWYVSTAMRQDYLHEIFDKQVDIALKNLERIYKTCGEVIDIAYVCGNDFGTQNGPFCSTDTFRELYAPYYKRINSWIHHNTHWKTFKHTCGSIMPLIPDLIDAGFDVINPVQWTAKNMEPQRLKSEFGKDVVFWGAGINTQKTLPFGSPEEVRKEVLEICEIFSKDGGFVFNTIHNIQALTPTQNLVAMIEAVREFNGLR</sequence>
<keyword evidence="1" id="KW-0808">Transferase</keyword>
<evidence type="ECO:0000313" key="1">
    <source>
        <dbReference type="EMBL" id="PHV69314.1"/>
    </source>
</evidence>
<name>A0AC61D6Y8_9FIRM</name>
<reference evidence="1" key="1">
    <citation type="submission" date="2017-10" db="EMBL/GenBank/DDBJ databases">
        <title>Genome sequence of cellulolytic Lachnospiraceae bacterium XHS1971 isolated from hotspring sediment.</title>
        <authorList>
            <person name="Vasudevan G."/>
            <person name="Joshi A.J."/>
            <person name="Hivarkar S."/>
            <person name="Lanjekar V.B."/>
            <person name="Dhakephalkar P.K."/>
            <person name="Dagar S."/>
        </authorList>
    </citation>
    <scope>NUCLEOTIDE SEQUENCE</scope>
    <source>
        <strain evidence="1">XHS1971</strain>
    </source>
</reference>
<keyword evidence="2" id="KW-1185">Reference proteome</keyword>
<dbReference type="Proteomes" id="UP000224460">
    <property type="component" value="Unassembled WGS sequence"/>
</dbReference>
<accession>A0AC61D6Y8</accession>
<dbReference type="EMBL" id="PEDL01000034">
    <property type="protein sequence ID" value="PHV69314.1"/>
    <property type="molecule type" value="Genomic_DNA"/>
</dbReference>
<gene>
    <name evidence="1" type="ORF">CS063_16505</name>
</gene>